<organism evidence="2 3">
    <name type="scientific">Mycena rosella</name>
    <name type="common">Pink bonnet</name>
    <name type="synonym">Agaricus rosellus</name>
    <dbReference type="NCBI Taxonomy" id="1033263"/>
    <lineage>
        <taxon>Eukaryota</taxon>
        <taxon>Fungi</taxon>
        <taxon>Dikarya</taxon>
        <taxon>Basidiomycota</taxon>
        <taxon>Agaricomycotina</taxon>
        <taxon>Agaricomycetes</taxon>
        <taxon>Agaricomycetidae</taxon>
        <taxon>Agaricales</taxon>
        <taxon>Marasmiineae</taxon>
        <taxon>Mycenaceae</taxon>
        <taxon>Mycena</taxon>
    </lineage>
</organism>
<dbReference type="AlphaFoldDB" id="A0AAD7DRW9"/>
<dbReference type="PANTHER" id="PTHR35340:SF5">
    <property type="entry name" value="ASST-DOMAIN-CONTAINING PROTEIN"/>
    <property type="match status" value="1"/>
</dbReference>
<dbReference type="InterPro" id="IPR053143">
    <property type="entry name" value="Arylsulfate_ST"/>
</dbReference>
<keyword evidence="1" id="KW-0732">Signal</keyword>
<feature type="signal peptide" evidence="1">
    <location>
        <begin position="1"/>
        <end position="21"/>
    </location>
</feature>
<dbReference type="SUPFAM" id="SSF101898">
    <property type="entry name" value="NHL repeat"/>
    <property type="match status" value="1"/>
</dbReference>
<evidence type="ECO:0000313" key="2">
    <source>
        <dbReference type="EMBL" id="KAJ7698326.1"/>
    </source>
</evidence>
<dbReference type="EMBL" id="JARKIE010000026">
    <property type="protein sequence ID" value="KAJ7698326.1"/>
    <property type="molecule type" value="Genomic_DNA"/>
</dbReference>
<reference evidence="2" key="1">
    <citation type="submission" date="2023-03" db="EMBL/GenBank/DDBJ databases">
        <title>Massive genome expansion in bonnet fungi (Mycena s.s.) driven by repeated elements and novel gene families across ecological guilds.</title>
        <authorList>
            <consortium name="Lawrence Berkeley National Laboratory"/>
            <person name="Harder C.B."/>
            <person name="Miyauchi S."/>
            <person name="Viragh M."/>
            <person name="Kuo A."/>
            <person name="Thoen E."/>
            <person name="Andreopoulos B."/>
            <person name="Lu D."/>
            <person name="Skrede I."/>
            <person name="Drula E."/>
            <person name="Henrissat B."/>
            <person name="Morin E."/>
            <person name="Kohler A."/>
            <person name="Barry K."/>
            <person name="LaButti K."/>
            <person name="Morin E."/>
            <person name="Salamov A."/>
            <person name="Lipzen A."/>
            <person name="Mereny Z."/>
            <person name="Hegedus B."/>
            <person name="Baldrian P."/>
            <person name="Stursova M."/>
            <person name="Weitz H."/>
            <person name="Taylor A."/>
            <person name="Grigoriev I.V."/>
            <person name="Nagy L.G."/>
            <person name="Martin F."/>
            <person name="Kauserud H."/>
        </authorList>
    </citation>
    <scope>NUCLEOTIDE SEQUENCE</scope>
    <source>
        <strain evidence="2">CBHHK067</strain>
    </source>
</reference>
<dbReference type="Proteomes" id="UP001221757">
    <property type="component" value="Unassembled WGS sequence"/>
</dbReference>
<sequence length="402" mass="43450">MPSKFSTLGALLALLTPRVHALFETTYHSSPLAIQPFTVLERSPDYDPSNTTLFLTCPAGLNVVQPGPAIYKATGELVWADPSLGGCNDLNFQEFDGQQYLTVWVGVGSAAGGGAGSGTAHLLNSNYEIVKNVSAVNPEGTDLHEFNIVKPANKTALVTAFLPVPLDLTSVGGLADGWYFNSIIQEIDIATGRVLFNWTSVDHIALDESYNNLTLTGEGTSASNPWDAVHINSIDKDAAGDYLISARHTQTIYKIDKNGTIVWRLGGKSSDFTAQSNNTEFHFQHHARWRMDDTQISLFDDGAAALGLSVIIINEPVATGKYLNIDQTAMTVSLANQFFPSPSRETAPCLRETARDAPETQRRSASVVRVDHLLIKCQSVGADGLSNGPAKQLSDGLEDWRK</sequence>
<name>A0AAD7DRW9_MYCRO</name>
<keyword evidence="3" id="KW-1185">Reference proteome</keyword>
<evidence type="ECO:0000256" key="1">
    <source>
        <dbReference type="SAM" id="SignalP"/>
    </source>
</evidence>
<dbReference type="PANTHER" id="PTHR35340">
    <property type="entry name" value="PQQ ENZYME REPEAT PROTEIN-RELATED"/>
    <property type="match status" value="1"/>
</dbReference>
<feature type="chain" id="PRO_5042135291" evidence="1">
    <location>
        <begin position="22"/>
        <end position="402"/>
    </location>
</feature>
<evidence type="ECO:0000313" key="3">
    <source>
        <dbReference type="Proteomes" id="UP001221757"/>
    </source>
</evidence>
<proteinExistence type="predicted"/>
<comment type="caution">
    <text evidence="2">The sequence shown here is derived from an EMBL/GenBank/DDBJ whole genome shotgun (WGS) entry which is preliminary data.</text>
</comment>
<dbReference type="InterPro" id="IPR039535">
    <property type="entry name" value="ASST-like"/>
</dbReference>
<protein>
    <submittedName>
        <fullName evidence="2">ASST-domain-containing protein</fullName>
    </submittedName>
</protein>
<gene>
    <name evidence="2" type="ORF">B0H17DRAFT_1129853</name>
</gene>
<dbReference type="Pfam" id="PF14269">
    <property type="entry name" value="Arylsulfotran_2"/>
    <property type="match status" value="1"/>
</dbReference>
<accession>A0AAD7DRW9</accession>